<feature type="transmembrane region" description="Helical" evidence="7">
    <location>
        <begin position="286"/>
        <end position="307"/>
    </location>
</feature>
<keyword evidence="4 7" id="KW-0812">Transmembrane</keyword>
<comment type="subcellular location">
    <subcellularLocation>
        <location evidence="1">Cell membrane</location>
        <topology evidence="1">Multi-pass membrane protein</topology>
    </subcellularLocation>
</comment>
<evidence type="ECO:0000256" key="1">
    <source>
        <dbReference type="ARBA" id="ARBA00004651"/>
    </source>
</evidence>
<feature type="transmembrane region" description="Helical" evidence="7">
    <location>
        <begin position="218"/>
        <end position="236"/>
    </location>
</feature>
<feature type="transmembrane region" description="Helical" evidence="7">
    <location>
        <begin position="68"/>
        <end position="87"/>
    </location>
</feature>
<proteinExistence type="predicted"/>
<feature type="transmembrane region" description="Helical" evidence="7">
    <location>
        <begin position="154"/>
        <end position="176"/>
    </location>
</feature>
<evidence type="ECO:0000256" key="7">
    <source>
        <dbReference type="SAM" id="Phobius"/>
    </source>
</evidence>
<keyword evidence="5 7" id="KW-1133">Transmembrane helix</keyword>
<dbReference type="PANTHER" id="PTHR42718:SF48">
    <property type="entry name" value="CONSERVED TWO-DOMAIN MEMBRANE PROTEIN-RELATED"/>
    <property type="match status" value="1"/>
</dbReference>
<feature type="transmembrane region" description="Helical" evidence="7">
    <location>
        <begin position="93"/>
        <end position="115"/>
    </location>
</feature>
<feature type="domain" description="Major facilitator superfamily (MFS) profile" evidence="8">
    <location>
        <begin position="1"/>
        <end position="443"/>
    </location>
</feature>
<feature type="transmembrane region" description="Helical" evidence="7">
    <location>
        <begin position="347"/>
        <end position="371"/>
    </location>
</feature>
<gene>
    <name evidence="9" type="ORF">I4I81_18000</name>
</gene>
<dbReference type="InterPro" id="IPR011701">
    <property type="entry name" value="MFS"/>
</dbReference>
<dbReference type="NCBIfam" id="TIGR00711">
    <property type="entry name" value="efflux_EmrB"/>
    <property type="match status" value="1"/>
</dbReference>
<keyword evidence="10" id="KW-1185">Reference proteome</keyword>
<evidence type="ECO:0000256" key="3">
    <source>
        <dbReference type="ARBA" id="ARBA00022475"/>
    </source>
</evidence>
<protein>
    <submittedName>
        <fullName evidence="9">DHA2 family efflux MFS transporter permease subunit</fullName>
    </submittedName>
</protein>
<organism evidence="9 10">
    <name type="scientific">Pseudonocardia abyssalis</name>
    <dbReference type="NCBI Taxonomy" id="2792008"/>
    <lineage>
        <taxon>Bacteria</taxon>
        <taxon>Bacillati</taxon>
        <taxon>Actinomycetota</taxon>
        <taxon>Actinomycetes</taxon>
        <taxon>Pseudonocardiales</taxon>
        <taxon>Pseudonocardiaceae</taxon>
        <taxon>Pseudonocardia</taxon>
    </lineage>
</organism>
<evidence type="ECO:0000256" key="6">
    <source>
        <dbReference type="ARBA" id="ARBA00023136"/>
    </source>
</evidence>
<feature type="transmembrane region" description="Helical" evidence="7">
    <location>
        <begin position="418"/>
        <end position="439"/>
    </location>
</feature>
<dbReference type="Pfam" id="PF07690">
    <property type="entry name" value="MFS_1"/>
    <property type="match status" value="1"/>
</dbReference>
<feature type="transmembrane region" description="Helical" evidence="7">
    <location>
        <begin position="392"/>
        <end position="412"/>
    </location>
</feature>
<feature type="transmembrane region" description="Helical" evidence="7">
    <location>
        <begin position="38"/>
        <end position="56"/>
    </location>
</feature>
<dbReference type="EMBL" id="JADQDK010000001">
    <property type="protein sequence ID" value="MBW0136145.1"/>
    <property type="molecule type" value="Genomic_DNA"/>
</dbReference>
<keyword evidence="2" id="KW-0813">Transport</keyword>
<evidence type="ECO:0000313" key="10">
    <source>
        <dbReference type="Proteomes" id="UP000694287"/>
    </source>
</evidence>
<evidence type="ECO:0000313" key="9">
    <source>
        <dbReference type="EMBL" id="MBW0136145.1"/>
    </source>
</evidence>
<dbReference type="InterPro" id="IPR004638">
    <property type="entry name" value="EmrB-like"/>
</dbReference>
<evidence type="ECO:0000256" key="2">
    <source>
        <dbReference type="ARBA" id="ARBA00022448"/>
    </source>
</evidence>
<keyword evidence="3" id="KW-1003">Cell membrane</keyword>
<feature type="transmembrane region" description="Helical" evidence="7">
    <location>
        <begin position="257"/>
        <end position="280"/>
    </location>
</feature>
<dbReference type="InterPro" id="IPR020846">
    <property type="entry name" value="MFS_dom"/>
</dbReference>
<evidence type="ECO:0000256" key="4">
    <source>
        <dbReference type="ARBA" id="ARBA00022692"/>
    </source>
</evidence>
<feature type="transmembrane region" description="Helical" evidence="7">
    <location>
        <begin position="127"/>
        <end position="148"/>
    </location>
</feature>
<keyword evidence="6 7" id="KW-0472">Membrane</keyword>
<evidence type="ECO:0000259" key="8">
    <source>
        <dbReference type="PROSITE" id="PS50850"/>
    </source>
</evidence>
<feature type="transmembrane region" description="Helical" evidence="7">
    <location>
        <begin position="314"/>
        <end position="335"/>
    </location>
</feature>
<dbReference type="CDD" id="cd17321">
    <property type="entry name" value="MFS_MMR_MDR_like"/>
    <property type="match status" value="1"/>
</dbReference>
<dbReference type="PANTHER" id="PTHR42718">
    <property type="entry name" value="MAJOR FACILITATOR SUPERFAMILY MULTIDRUG TRANSPORTER MFSC"/>
    <property type="match status" value="1"/>
</dbReference>
<dbReference type="PROSITE" id="PS50850">
    <property type="entry name" value="MFS"/>
    <property type="match status" value="1"/>
</dbReference>
<sequence length="456" mass="45740">MLAVTSLAAFLVFLDVTIVNIAFPDVRATYPDVSLADLSWIFTAYNVVFAALLIPAGRLADARGRRRVFGIGLVLFGLASLACALAPTAGVLVAARAVQAVAAALLAPASLALLLPAFPPERRGAAVGLWGATGGIAAATGPALGGVLVDAFGWRAVFLVNLPVVLLTLVVGRFVLVESRDPDARLPDLLSALLLGAGVAAVSLGIVRGEDGGWSDAVWPLVAGVGLLVAFGLRSARVARPLVEPALFRLRSFAGSVAGYLAFSAAFYALLLANILFLTAVWRYDVLAAGLAVTPGPLMAAVASPVAGRVADRFGAGVAVVAGGLLFTAGCMVFVTGIGPDPAWLTAFLPATLLTGTGVGAVYAGLGTAAVSELPPARFATGSAVGTCARQIGAVLGIALLLSGLAAAGSSFEAFRTGWLLMAAGGAATVACGLVVGAVRARPVPAPVPVSQEESA</sequence>
<comment type="caution">
    <text evidence="9">The sequence shown here is derived from an EMBL/GenBank/DDBJ whole genome shotgun (WGS) entry which is preliminary data.</text>
</comment>
<dbReference type="Proteomes" id="UP000694287">
    <property type="component" value="Unassembled WGS sequence"/>
</dbReference>
<reference evidence="9 10" key="1">
    <citation type="submission" date="2020-11" db="EMBL/GenBank/DDBJ databases">
        <title>Pseudonocardia abyssalis sp. nov. and Pseudonocardia oceani sp. nov., description and phylogenomic analysis of two novel actinomycetes isolated from the deep Southern Ocean.</title>
        <authorList>
            <person name="Parra J."/>
        </authorList>
    </citation>
    <scope>NUCLEOTIDE SEQUENCE [LARGE SCALE GENOMIC DNA]</scope>
    <source>
        <strain evidence="9 10">KRD-168</strain>
    </source>
</reference>
<feature type="transmembrane region" description="Helical" evidence="7">
    <location>
        <begin position="188"/>
        <end position="206"/>
    </location>
</feature>
<accession>A0ABS6UV58</accession>
<evidence type="ECO:0000256" key="5">
    <source>
        <dbReference type="ARBA" id="ARBA00022989"/>
    </source>
</evidence>
<name>A0ABS6UV58_9PSEU</name>